<evidence type="ECO:0000256" key="1">
    <source>
        <dbReference type="ARBA" id="ARBA00004141"/>
    </source>
</evidence>
<keyword evidence="6" id="KW-0631">Potassium channel</keyword>
<evidence type="ECO:0000256" key="13">
    <source>
        <dbReference type="SAM" id="Phobius"/>
    </source>
</evidence>
<evidence type="ECO:0000256" key="10">
    <source>
        <dbReference type="ARBA" id="ARBA00023136"/>
    </source>
</evidence>
<dbReference type="EMBL" id="JBHMBW010000009">
    <property type="protein sequence ID" value="MFB9623613.1"/>
    <property type="molecule type" value="Genomic_DNA"/>
</dbReference>
<evidence type="ECO:0000256" key="5">
    <source>
        <dbReference type="ARBA" id="ARBA00022692"/>
    </source>
</evidence>
<evidence type="ECO:0000256" key="12">
    <source>
        <dbReference type="ARBA" id="ARBA00034430"/>
    </source>
</evidence>
<keyword evidence="5 13" id="KW-0812">Transmembrane</keyword>
<dbReference type="PANTHER" id="PTHR31462:SF5">
    <property type="entry name" value="ENDOSOMAL_LYSOSOMAL PROTON CHANNEL TMEM175"/>
    <property type="match status" value="1"/>
</dbReference>
<evidence type="ECO:0000313" key="14">
    <source>
        <dbReference type="EMBL" id="MFB9623613.1"/>
    </source>
</evidence>
<proteinExistence type="inferred from homology"/>
<evidence type="ECO:0000313" key="15">
    <source>
        <dbReference type="Proteomes" id="UP001589532"/>
    </source>
</evidence>
<evidence type="ECO:0000256" key="7">
    <source>
        <dbReference type="ARBA" id="ARBA00022958"/>
    </source>
</evidence>
<reference evidence="14 15" key="1">
    <citation type="submission" date="2024-09" db="EMBL/GenBank/DDBJ databases">
        <authorList>
            <person name="Sun Q."/>
            <person name="Mori K."/>
        </authorList>
    </citation>
    <scope>NUCLEOTIDE SEQUENCE [LARGE SCALE GENOMIC DNA]</scope>
    <source>
        <strain evidence="14 15">JCM 3143</strain>
    </source>
</reference>
<keyword evidence="10 13" id="KW-0472">Membrane</keyword>
<gene>
    <name evidence="14" type="ORF">ACFFSA_11040</name>
</gene>
<feature type="transmembrane region" description="Helical" evidence="13">
    <location>
        <begin position="152"/>
        <end position="173"/>
    </location>
</feature>
<comment type="catalytic activity">
    <reaction evidence="12">
        <text>K(+)(in) = K(+)(out)</text>
        <dbReference type="Rhea" id="RHEA:29463"/>
        <dbReference type="ChEBI" id="CHEBI:29103"/>
    </reaction>
</comment>
<evidence type="ECO:0000256" key="4">
    <source>
        <dbReference type="ARBA" id="ARBA00022538"/>
    </source>
</evidence>
<keyword evidence="3" id="KW-0813">Transport</keyword>
<organism evidence="14 15">
    <name type="scientific">Nonomuraea helvata</name>
    <dbReference type="NCBI Taxonomy" id="37484"/>
    <lineage>
        <taxon>Bacteria</taxon>
        <taxon>Bacillati</taxon>
        <taxon>Actinomycetota</taxon>
        <taxon>Actinomycetes</taxon>
        <taxon>Streptosporangiales</taxon>
        <taxon>Streptosporangiaceae</taxon>
        <taxon>Nonomuraea</taxon>
    </lineage>
</organism>
<evidence type="ECO:0000256" key="2">
    <source>
        <dbReference type="ARBA" id="ARBA00006920"/>
    </source>
</evidence>
<dbReference type="InterPro" id="IPR010617">
    <property type="entry name" value="TMEM175-like"/>
</dbReference>
<dbReference type="Proteomes" id="UP001589532">
    <property type="component" value="Unassembled WGS sequence"/>
</dbReference>
<comment type="subcellular location">
    <subcellularLocation>
        <location evidence="1">Membrane</location>
        <topology evidence="1">Multi-pass membrane protein</topology>
    </subcellularLocation>
</comment>
<sequence length="207" mass="22652">MTAKTHSLERMIFFSDAVIAIMLTLLAVELPVPEVPDPLHLWGALAAHGSEYIAFLISFCVIAATWTAHHMLFVHVSRTDPQLITLNLLALLGYVLIPWASKTLGKVPNGAGVIVYATAMTFLGATMLLVLRHVVRSGLLDPTAPRGVISGIQAWSAMTTIMFALSIPAGFVLGRWTMIVWPVGYAGLRLVAEYYIRRNRKGDRVLS</sequence>
<keyword evidence="7" id="KW-0630">Potassium</keyword>
<accession>A0ABV5RYI0</accession>
<feature type="transmembrane region" description="Helical" evidence="13">
    <location>
        <begin position="12"/>
        <end position="32"/>
    </location>
</feature>
<keyword evidence="4" id="KW-0633">Potassium transport</keyword>
<keyword evidence="9" id="KW-0406">Ion transport</keyword>
<dbReference type="PANTHER" id="PTHR31462">
    <property type="entry name" value="ENDOSOMAL/LYSOSOMAL POTASSIUM CHANNEL TMEM175"/>
    <property type="match status" value="1"/>
</dbReference>
<evidence type="ECO:0000256" key="6">
    <source>
        <dbReference type="ARBA" id="ARBA00022826"/>
    </source>
</evidence>
<dbReference type="Pfam" id="PF06736">
    <property type="entry name" value="TMEM175"/>
    <property type="match status" value="1"/>
</dbReference>
<protein>
    <submittedName>
        <fullName evidence="14">TMEM175 family protein</fullName>
    </submittedName>
</protein>
<keyword evidence="8 13" id="KW-1133">Transmembrane helix</keyword>
<feature type="transmembrane region" description="Helical" evidence="13">
    <location>
        <begin position="52"/>
        <end position="76"/>
    </location>
</feature>
<name>A0ABV5RYI0_9ACTN</name>
<comment type="similarity">
    <text evidence="2">Belongs to the TMEM175 family.</text>
</comment>
<evidence type="ECO:0000256" key="11">
    <source>
        <dbReference type="ARBA" id="ARBA00023303"/>
    </source>
</evidence>
<evidence type="ECO:0000256" key="9">
    <source>
        <dbReference type="ARBA" id="ARBA00023065"/>
    </source>
</evidence>
<feature type="transmembrane region" description="Helical" evidence="13">
    <location>
        <begin position="83"/>
        <end position="101"/>
    </location>
</feature>
<evidence type="ECO:0000256" key="8">
    <source>
        <dbReference type="ARBA" id="ARBA00022989"/>
    </source>
</evidence>
<comment type="caution">
    <text evidence="14">The sequence shown here is derived from an EMBL/GenBank/DDBJ whole genome shotgun (WGS) entry which is preliminary data.</text>
</comment>
<dbReference type="RefSeq" id="WP_345002966.1">
    <property type="nucleotide sequence ID" value="NZ_BAAAXV010000012.1"/>
</dbReference>
<keyword evidence="11" id="KW-0407">Ion channel</keyword>
<feature type="transmembrane region" description="Helical" evidence="13">
    <location>
        <begin position="113"/>
        <end position="131"/>
    </location>
</feature>
<keyword evidence="15" id="KW-1185">Reference proteome</keyword>
<evidence type="ECO:0000256" key="3">
    <source>
        <dbReference type="ARBA" id="ARBA00022448"/>
    </source>
</evidence>
<feature type="transmembrane region" description="Helical" evidence="13">
    <location>
        <begin position="179"/>
        <end position="196"/>
    </location>
</feature>